<name>A0AAJ5RFR5_LATCU</name>
<organism evidence="1 2">
    <name type="scientific">Latilactobacillus curvatus</name>
    <name type="common">Lactobacillus curvatus</name>
    <dbReference type="NCBI Taxonomy" id="28038"/>
    <lineage>
        <taxon>Bacteria</taxon>
        <taxon>Bacillati</taxon>
        <taxon>Bacillota</taxon>
        <taxon>Bacilli</taxon>
        <taxon>Lactobacillales</taxon>
        <taxon>Lactobacillaceae</taxon>
        <taxon>Latilactobacillus</taxon>
    </lineage>
</organism>
<dbReference type="Proteomes" id="UP001215533">
    <property type="component" value="Plasmid p1_CACC879"/>
</dbReference>
<keyword evidence="1" id="KW-0614">Plasmid</keyword>
<protein>
    <submittedName>
        <fullName evidence="1">Uncharacterized protein</fullName>
    </submittedName>
</protein>
<gene>
    <name evidence="1" type="ORF">PSR33_09800</name>
</gene>
<proteinExistence type="predicted"/>
<accession>A0AAJ5RFR5</accession>
<dbReference type="EMBL" id="CP117684">
    <property type="protein sequence ID" value="WDC92843.1"/>
    <property type="molecule type" value="Genomic_DNA"/>
</dbReference>
<dbReference type="AlphaFoldDB" id="A0AAJ5RFR5"/>
<dbReference type="RefSeq" id="WP_069468047.1">
    <property type="nucleotide sequence ID" value="NZ_CP017124.1"/>
</dbReference>
<evidence type="ECO:0000313" key="2">
    <source>
        <dbReference type="Proteomes" id="UP001215533"/>
    </source>
</evidence>
<geneLocation type="plasmid" evidence="1 2">
    <name>p1_CACC879</name>
</geneLocation>
<reference evidence="1" key="1">
    <citation type="submission" date="2023-02" db="EMBL/GenBank/DDBJ databases">
        <title>Complete genome sequence of Lactobacillus curvatus CACC879 isolated from Pig feces.</title>
        <authorList>
            <person name="Park S."/>
            <person name="Park M.A."/>
            <person name="Kim D.-H."/>
            <person name="Kim Y."/>
        </authorList>
    </citation>
    <scope>NUCLEOTIDE SEQUENCE</scope>
    <source>
        <strain evidence="1">Curvatus</strain>
        <plasmid evidence="1">p1_CACC879</plasmid>
    </source>
</reference>
<sequence>MEIDNNRVFCINDYKYSLFRVTDGRWFIYLRGDRYGWYSNSDDTSFVRDQSKRVKNHGLTYLDESETTWYELPEDEFEREIRPFIKSDGQMSLFD</sequence>
<evidence type="ECO:0000313" key="1">
    <source>
        <dbReference type="EMBL" id="WDC92843.1"/>
    </source>
</evidence>